<dbReference type="InterPro" id="IPR008927">
    <property type="entry name" value="6-PGluconate_DH-like_C_sf"/>
</dbReference>
<feature type="binding site" evidence="9">
    <location>
        <position position="201"/>
    </location>
    <ligand>
        <name>NAD(+)</name>
        <dbReference type="ChEBI" id="CHEBI:57540"/>
    </ligand>
</feature>
<dbReference type="Gene3D" id="1.20.5.100">
    <property type="entry name" value="Cytochrome c1, transmembrane anchor, C-terminal"/>
    <property type="match status" value="1"/>
</dbReference>
<dbReference type="OrthoDB" id="5059218at2759"/>
<dbReference type="SUPFAM" id="SSF48179">
    <property type="entry name" value="6-phosphogluconate dehydrogenase C-terminal domain-like"/>
    <property type="match status" value="1"/>
</dbReference>
<feature type="binding site" evidence="9">
    <location>
        <position position="129"/>
    </location>
    <ligand>
        <name>NAD(+)</name>
        <dbReference type="ChEBI" id="CHEBI:57540"/>
    </ligand>
</feature>
<keyword evidence="13" id="KW-1185">Reference proteome</keyword>
<dbReference type="Pfam" id="PF03720">
    <property type="entry name" value="UDPG_MGDP_dh_C"/>
    <property type="match status" value="1"/>
</dbReference>
<dbReference type="GO" id="GO:0051287">
    <property type="term" value="F:NAD binding"/>
    <property type="evidence" value="ECO:0007669"/>
    <property type="project" value="InterPro"/>
</dbReference>
<dbReference type="PANTHER" id="PTHR11374:SF3">
    <property type="entry name" value="UDP-GLUCOSE 6-DEHYDROGENASE"/>
    <property type="match status" value="1"/>
</dbReference>
<dbReference type="FunFam" id="3.40.50.720:FF:000193">
    <property type="entry name" value="UDP-glucose 6-dehydrogenase"/>
    <property type="match status" value="1"/>
</dbReference>
<dbReference type="Pfam" id="PF00984">
    <property type="entry name" value="UDPG_MGDP_dh"/>
    <property type="match status" value="1"/>
</dbReference>
<evidence type="ECO:0000313" key="12">
    <source>
        <dbReference type="EMBL" id="OKL63743.1"/>
    </source>
</evidence>
<dbReference type="Proteomes" id="UP000214365">
    <property type="component" value="Unassembled WGS sequence"/>
</dbReference>
<dbReference type="UniPathway" id="UPA00038">
    <property type="reaction ID" value="UER00491"/>
</dbReference>
<keyword evidence="4" id="KW-0560">Oxidoreductase</keyword>
<accession>A0A225AVV0</accession>
<comment type="similarity">
    <text evidence="2">Belongs to the UDP-glucose/GDP-mannose dehydrogenase family.</text>
</comment>
<feature type="binding site" evidence="8">
    <location>
        <begin position="374"/>
        <end position="378"/>
    </location>
    <ligand>
        <name>substrate</name>
    </ligand>
</feature>
<name>A0A225AVV0_TALAT</name>
<feature type="binding site" evidence="8">
    <location>
        <position position="329"/>
    </location>
    <ligand>
        <name>substrate</name>
    </ligand>
</feature>
<dbReference type="PIRSF" id="PIRSF000124">
    <property type="entry name" value="UDPglc_GDPman_dh"/>
    <property type="match status" value="1"/>
</dbReference>
<evidence type="ECO:0000256" key="2">
    <source>
        <dbReference type="ARBA" id="ARBA00006601"/>
    </source>
</evidence>
<dbReference type="InterPro" id="IPR028357">
    <property type="entry name" value="UDPglc_DH_bac"/>
</dbReference>
<keyword evidence="5 9" id="KW-0520">NAD</keyword>
<dbReference type="GO" id="GO:0000271">
    <property type="term" value="P:polysaccharide biosynthetic process"/>
    <property type="evidence" value="ECO:0007669"/>
    <property type="project" value="InterPro"/>
</dbReference>
<feature type="binding site" evidence="9">
    <location>
        <position position="124"/>
    </location>
    <ligand>
        <name>NAD(+)</name>
        <dbReference type="ChEBI" id="CHEBI:57540"/>
    </ligand>
</feature>
<dbReference type="PIRSF" id="PIRSF500134">
    <property type="entry name" value="UDPglc_DH_bac"/>
    <property type="match status" value="1"/>
</dbReference>
<evidence type="ECO:0000256" key="10">
    <source>
        <dbReference type="SAM" id="MobiDB-lite"/>
    </source>
</evidence>
<feature type="active site" description="Nucleophile" evidence="7">
    <location>
        <position position="385"/>
    </location>
</feature>
<dbReference type="SUPFAM" id="SSF51735">
    <property type="entry name" value="NAD(P)-binding Rossmann-fold domains"/>
    <property type="match status" value="1"/>
</dbReference>
<dbReference type="GO" id="GO:0006024">
    <property type="term" value="P:glycosaminoglycan biosynthetic process"/>
    <property type="evidence" value="ECO:0007669"/>
    <property type="project" value="TreeGrafter"/>
</dbReference>
<feature type="binding site" evidence="8">
    <location>
        <position position="382"/>
    </location>
    <ligand>
        <name>substrate</name>
    </ligand>
</feature>
<feature type="binding site" evidence="8">
    <location>
        <begin position="271"/>
        <end position="274"/>
    </location>
    <ligand>
        <name>substrate</name>
    </ligand>
</feature>
<dbReference type="Pfam" id="PF03721">
    <property type="entry name" value="UDPG_MGDP_dh_N"/>
    <property type="match status" value="2"/>
</dbReference>
<dbReference type="InterPro" id="IPR036291">
    <property type="entry name" value="NAD(P)-bd_dom_sf"/>
</dbReference>
<dbReference type="GO" id="GO:0003979">
    <property type="term" value="F:UDP-glucose 6-dehydrogenase activity"/>
    <property type="evidence" value="ECO:0007669"/>
    <property type="project" value="UniProtKB-EC"/>
</dbReference>
<dbReference type="GO" id="GO:0006065">
    <property type="term" value="P:UDP-glucuronate biosynthetic process"/>
    <property type="evidence" value="ECO:0007669"/>
    <property type="project" value="UniProtKB-UniPathway"/>
</dbReference>
<dbReference type="FunFam" id="1.20.5.100:FF:000001">
    <property type="entry name" value="UDP-glucose 6-dehydrogenase"/>
    <property type="match status" value="1"/>
</dbReference>
<reference evidence="12" key="1">
    <citation type="submission" date="2015-06" db="EMBL/GenBank/DDBJ databases">
        <title>Talaromyces atroroseus IBT 11181 draft genome.</title>
        <authorList>
            <person name="Rasmussen K.B."/>
            <person name="Rasmussen S."/>
            <person name="Petersen B."/>
            <person name="Sicheritz-Ponten T."/>
            <person name="Mortensen U.H."/>
            <person name="Thrane U."/>
        </authorList>
    </citation>
    <scope>NUCLEOTIDE SEQUENCE [LARGE SCALE GENOMIC DNA]</scope>
    <source>
        <strain evidence="12">IBT 11181</strain>
    </source>
</reference>
<evidence type="ECO:0000256" key="1">
    <source>
        <dbReference type="ARBA" id="ARBA00004701"/>
    </source>
</evidence>
<protein>
    <recommendedName>
        <fullName evidence="3">UDP-glucose 6-dehydrogenase</fullName>
        <ecNumber evidence="3">1.1.1.22</ecNumber>
    </recommendedName>
</protein>
<dbReference type="AlphaFoldDB" id="A0A225AVV0"/>
<evidence type="ECO:0000313" key="13">
    <source>
        <dbReference type="Proteomes" id="UP000214365"/>
    </source>
</evidence>
<dbReference type="InterPro" id="IPR014027">
    <property type="entry name" value="UDP-Glc/GDP-Man_DH_C"/>
</dbReference>
<dbReference type="RefSeq" id="XP_020123864.1">
    <property type="nucleotide sequence ID" value="XM_020260006.1"/>
</dbReference>
<dbReference type="GeneID" id="30999978"/>
<dbReference type="SMART" id="SM00984">
    <property type="entry name" value="UDPG_MGDP_dh_C"/>
    <property type="match status" value="1"/>
</dbReference>
<dbReference type="InterPro" id="IPR036220">
    <property type="entry name" value="UDP-Glc/GDP-Man_DH_C_sf"/>
</dbReference>
<dbReference type="GO" id="GO:0005634">
    <property type="term" value="C:nucleus"/>
    <property type="evidence" value="ECO:0007669"/>
    <property type="project" value="TreeGrafter"/>
</dbReference>
<feature type="compositionally biased region" description="Low complexity" evidence="10">
    <location>
        <begin position="15"/>
        <end position="35"/>
    </location>
</feature>
<dbReference type="FunFam" id="3.40.50.720:FF:000032">
    <property type="entry name" value="UDP-glucose 6-dehydrogenase"/>
    <property type="match status" value="1"/>
</dbReference>
<evidence type="ECO:0000256" key="9">
    <source>
        <dbReference type="PIRSR" id="PIRSR500134-3"/>
    </source>
</evidence>
<evidence type="ECO:0000256" key="7">
    <source>
        <dbReference type="PIRSR" id="PIRSR500134-1"/>
    </source>
</evidence>
<evidence type="ECO:0000256" key="6">
    <source>
        <dbReference type="ARBA" id="ARBA00047473"/>
    </source>
</evidence>
<organism evidence="12 13">
    <name type="scientific">Talaromyces atroroseus</name>
    <dbReference type="NCBI Taxonomy" id="1441469"/>
    <lineage>
        <taxon>Eukaryota</taxon>
        <taxon>Fungi</taxon>
        <taxon>Dikarya</taxon>
        <taxon>Ascomycota</taxon>
        <taxon>Pezizomycotina</taxon>
        <taxon>Eurotiomycetes</taxon>
        <taxon>Eurotiomycetidae</taxon>
        <taxon>Eurotiales</taxon>
        <taxon>Trichocomaceae</taxon>
        <taxon>Talaromyces</taxon>
        <taxon>Talaromyces sect. Trachyspermi</taxon>
    </lineage>
</organism>
<dbReference type="Gene3D" id="3.40.50.720">
    <property type="entry name" value="NAD(P)-binding Rossmann-like Domain"/>
    <property type="match status" value="2"/>
</dbReference>
<dbReference type="InterPro" id="IPR001732">
    <property type="entry name" value="UDP-Glc/GDP-Man_DH_N"/>
</dbReference>
<evidence type="ECO:0000259" key="11">
    <source>
        <dbReference type="SMART" id="SM00984"/>
    </source>
</evidence>
<evidence type="ECO:0000256" key="8">
    <source>
        <dbReference type="PIRSR" id="PIRSR500134-2"/>
    </source>
</evidence>
<feature type="region of interest" description="Disordered" evidence="10">
    <location>
        <begin position="15"/>
        <end position="38"/>
    </location>
</feature>
<feature type="binding site" evidence="9">
    <location>
        <position position="455"/>
    </location>
    <ligand>
        <name>NAD(+)</name>
        <dbReference type="ChEBI" id="CHEBI:57540"/>
    </ligand>
</feature>
<comment type="catalytic activity">
    <reaction evidence="6">
        <text>UDP-alpha-D-glucose + 2 NAD(+) + H2O = UDP-alpha-D-glucuronate + 2 NADH + 3 H(+)</text>
        <dbReference type="Rhea" id="RHEA:23596"/>
        <dbReference type="ChEBI" id="CHEBI:15377"/>
        <dbReference type="ChEBI" id="CHEBI:15378"/>
        <dbReference type="ChEBI" id="CHEBI:57540"/>
        <dbReference type="ChEBI" id="CHEBI:57945"/>
        <dbReference type="ChEBI" id="CHEBI:58052"/>
        <dbReference type="ChEBI" id="CHEBI:58885"/>
        <dbReference type="EC" id="1.1.1.22"/>
    </reaction>
</comment>
<evidence type="ECO:0000256" key="3">
    <source>
        <dbReference type="ARBA" id="ARBA00012954"/>
    </source>
</evidence>
<comment type="caution">
    <text evidence="12">The sequence shown here is derived from an EMBL/GenBank/DDBJ whole genome shotgun (WGS) entry which is preliminary data.</text>
</comment>
<dbReference type="PANTHER" id="PTHR11374">
    <property type="entry name" value="UDP-GLUCOSE DEHYDROGENASE/UDP-MANNAC DEHYDROGENASE"/>
    <property type="match status" value="1"/>
</dbReference>
<dbReference type="InterPro" id="IPR017476">
    <property type="entry name" value="UDP-Glc/GDP-Man"/>
</dbReference>
<dbReference type="STRING" id="1441469.A0A225AVV0"/>
<comment type="pathway">
    <text evidence="1">Nucleotide-sugar biosynthesis; UDP-alpha-D-glucuronate biosynthesis; UDP-alpha-D-glucuronate from UDP-alpha-D-glucose: step 1/1.</text>
</comment>
<dbReference type="InterPro" id="IPR014026">
    <property type="entry name" value="UDP-Glc/GDP-Man_DH_dimer"/>
</dbReference>
<feature type="binding site" evidence="8">
    <location>
        <position position="448"/>
    </location>
    <ligand>
        <name>substrate</name>
    </ligand>
</feature>
<dbReference type="SUPFAM" id="SSF52413">
    <property type="entry name" value="UDP-glucose/GDP-mannose dehydrogenase C-terminal domain"/>
    <property type="match status" value="1"/>
</dbReference>
<feature type="domain" description="UDP-glucose/GDP-mannose dehydrogenase C-terminal" evidence="11">
    <location>
        <begin position="441"/>
        <end position="537"/>
    </location>
</feature>
<gene>
    <name evidence="12" type="ORF">UA08_00223</name>
</gene>
<evidence type="ECO:0000256" key="5">
    <source>
        <dbReference type="ARBA" id="ARBA00023027"/>
    </source>
</evidence>
<evidence type="ECO:0000256" key="4">
    <source>
        <dbReference type="ARBA" id="ARBA00023002"/>
    </source>
</evidence>
<feature type="binding site" evidence="9">
    <location>
        <position position="241"/>
    </location>
    <ligand>
        <name>NAD(+)</name>
        <dbReference type="ChEBI" id="CHEBI:57540"/>
    </ligand>
</feature>
<sequence length="654" mass="71780">MASFDYSKTMDFLSTSPTTTTDDSSCDDSTGPTTPESISPLLGAACVEDVLETPLASYLSSQKSPVNVLPTKRLPFQHVGASQRELLFSKPVRHIAVVGAGYVGGPTAAVIALHNPHIRVDVLDKDPRRVRRWNSPHLPIYESGLIDIVRVSRDGASTCLRATADKPHQSTPTNHPPNLFFTTDSQTSLARADVVMLAVNTPTKTFGIGSGRATNMTTFDAAAKEVALYARPGTIIVEKSTVPCGTAQRVRKMLDEVRPGVDFEILSNPEFLSEGSAVRNLMQPDRVLIGSAKTPSGRRAAEALANVYAAWVPRPRILEIDAWSSELAKLVSNAMLAQRISSINSISAICDRTGADIDEIAKSAGLDPRIGPQFLKAGLGFGGSCFRKDIASLTYLSESLGLPEVAHYWSQVNSMNEWQRDRFAQKVIQRMEENLVGKKIGILGFAFKKNTGDTRESLAVDVIRALLQERPAEIAIFDPCCLSEDIMSELEPVLNATNRERVHVYSDAYQACQQANAVVIINDSDPFRQSPAGQFIEPSIDLSAKTKNIPYYDNSIRNMQYMASKQEGEMVIEGSRFSYRPGQSPICAEDCPDCQSTKLRGTISNEPVEWARIAYGMKDPKWIFDGRGVLDVPEMEKLGYRVETLGRHTMSRQT</sequence>
<feature type="binding site" evidence="9">
    <location>
        <position position="388"/>
    </location>
    <ligand>
        <name>NAD(+)</name>
        <dbReference type="ChEBI" id="CHEBI:57540"/>
    </ligand>
</feature>
<dbReference type="EC" id="1.1.1.22" evidence="3"/>
<dbReference type="InterPro" id="IPR028356">
    <property type="entry name" value="UDPglc_DH_euk"/>
</dbReference>
<dbReference type="NCBIfam" id="TIGR03026">
    <property type="entry name" value="NDP-sugDHase"/>
    <property type="match status" value="1"/>
</dbReference>
<proteinExistence type="inferred from homology"/>
<feature type="binding site" evidence="9">
    <location>
        <position position="274"/>
    </location>
    <ligand>
        <name>NAD(+)</name>
        <dbReference type="ChEBI" id="CHEBI:57540"/>
    </ligand>
</feature>
<dbReference type="EMBL" id="LFMY01000001">
    <property type="protein sequence ID" value="OKL63743.1"/>
    <property type="molecule type" value="Genomic_DNA"/>
</dbReference>